<keyword evidence="7" id="KW-0598">Phosphotransferase system</keyword>
<dbReference type="PANTHER" id="PTHR33705">
    <property type="entry name" value="PHOSPHOCARRIER PROTEIN HPR"/>
    <property type="match status" value="1"/>
</dbReference>
<comment type="function">
    <text evidence="1">General (non sugar-specific) component of the phosphoenolpyruvate-dependent sugar phosphotransferase system (sugar PTS). This major carbohydrate active-transport system catalyzes the phosphorylation of incoming sugar substrates concomitantly with their translocation across the cell membrane. The phosphoryl group from phosphoenolpyruvate (PEP) is transferred to the phosphoryl carrier protein HPr by enzyme I. Phospho-HPr then transfers it to the PTS EIIA domain.</text>
</comment>
<dbReference type="SUPFAM" id="SSF55594">
    <property type="entry name" value="HPr-like"/>
    <property type="match status" value="1"/>
</dbReference>
<evidence type="ECO:0000259" key="8">
    <source>
        <dbReference type="PROSITE" id="PS51350"/>
    </source>
</evidence>
<dbReference type="Gene3D" id="3.30.1340.10">
    <property type="entry name" value="HPr-like"/>
    <property type="match status" value="1"/>
</dbReference>
<dbReference type="NCBIfam" id="NF010352">
    <property type="entry name" value="PRK13780.1"/>
    <property type="match status" value="1"/>
</dbReference>
<dbReference type="CDD" id="cd00367">
    <property type="entry name" value="PTS-HPr_like"/>
    <property type="match status" value="1"/>
</dbReference>
<dbReference type="GO" id="GO:0005737">
    <property type="term" value="C:cytoplasm"/>
    <property type="evidence" value="ECO:0007669"/>
    <property type="project" value="UniProtKB-SubCell"/>
</dbReference>
<feature type="domain" description="HPr" evidence="8">
    <location>
        <begin position="1"/>
        <end position="88"/>
    </location>
</feature>
<sequence length="88" mass="9605">MVEKIYTITSESGIHARPATLLVNKVTPFSSEVKLEYKGKQVNLKSIMGVMSLGIPQGETIKIIAQGDDEEHVLSTIDEMMKTEGLGV</sequence>
<dbReference type="InterPro" id="IPR002114">
    <property type="entry name" value="PTS_HPr_Ser_P_site"/>
</dbReference>
<dbReference type="RefSeq" id="WP_071310542.1">
    <property type="nucleotide sequence ID" value="NZ_MLQR01000037.1"/>
</dbReference>
<dbReference type="InterPro" id="IPR000032">
    <property type="entry name" value="HPr-like"/>
</dbReference>
<dbReference type="PROSITE" id="PS00369">
    <property type="entry name" value="PTS_HPR_HIS"/>
    <property type="match status" value="1"/>
</dbReference>
<dbReference type="OrthoDB" id="9809047at2"/>
<dbReference type="AlphaFoldDB" id="A0A1S2LH54"/>
<evidence type="ECO:0000256" key="1">
    <source>
        <dbReference type="ARBA" id="ARBA00003681"/>
    </source>
</evidence>
<proteinExistence type="inferred from homology"/>
<name>A0A1S2LH54_9BACI</name>
<accession>A0A1S2LH54</accession>
<comment type="similarity">
    <text evidence="3">Belongs to the HPr family.</text>
</comment>
<dbReference type="Proteomes" id="UP000179524">
    <property type="component" value="Unassembled WGS sequence"/>
</dbReference>
<dbReference type="InterPro" id="IPR050399">
    <property type="entry name" value="HPr"/>
</dbReference>
<dbReference type="PANTHER" id="PTHR33705:SF2">
    <property type="entry name" value="PHOSPHOCARRIER PROTEIN NPR"/>
    <property type="match status" value="1"/>
</dbReference>
<dbReference type="NCBIfam" id="TIGR01003">
    <property type="entry name" value="PTS_HPr_family"/>
    <property type="match status" value="1"/>
</dbReference>
<evidence type="ECO:0000256" key="5">
    <source>
        <dbReference type="ARBA" id="ARBA00022490"/>
    </source>
</evidence>
<comment type="subcellular location">
    <subcellularLocation>
        <location evidence="2">Cytoplasm</location>
    </subcellularLocation>
</comment>
<evidence type="ECO:0000256" key="2">
    <source>
        <dbReference type="ARBA" id="ARBA00004496"/>
    </source>
</evidence>
<dbReference type="EMBL" id="MLQR01000037">
    <property type="protein sequence ID" value="OIJ11550.1"/>
    <property type="molecule type" value="Genomic_DNA"/>
</dbReference>
<dbReference type="PROSITE" id="PS00589">
    <property type="entry name" value="PTS_HPR_SER"/>
    <property type="match status" value="1"/>
</dbReference>
<dbReference type="InterPro" id="IPR035895">
    <property type="entry name" value="HPr-like_sf"/>
</dbReference>
<organism evidence="9 10">
    <name type="scientific">Anaerobacillus alkalilacustris</name>
    <dbReference type="NCBI Taxonomy" id="393763"/>
    <lineage>
        <taxon>Bacteria</taxon>
        <taxon>Bacillati</taxon>
        <taxon>Bacillota</taxon>
        <taxon>Bacilli</taxon>
        <taxon>Bacillales</taxon>
        <taxon>Bacillaceae</taxon>
        <taxon>Anaerobacillus</taxon>
    </lineage>
</organism>
<evidence type="ECO:0000256" key="6">
    <source>
        <dbReference type="ARBA" id="ARBA00022597"/>
    </source>
</evidence>
<keyword evidence="5" id="KW-0963">Cytoplasm</keyword>
<dbReference type="PROSITE" id="PS51350">
    <property type="entry name" value="PTS_HPR_DOM"/>
    <property type="match status" value="1"/>
</dbReference>
<keyword evidence="10" id="KW-1185">Reference proteome</keyword>
<dbReference type="InterPro" id="IPR001020">
    <property type="entry name" value="PTS_HPr_His_P_site"/>
</dbReference>
<keyword evidence="6" id="KW-0762">Sugar transport</keyword>
<evidence type="ECO:0000256" key="7">
    <source>
        <dbReference type="ARBA" id="ARBA00022683"/>
    </source>
</evidence>
<evidence type="ECO:0000313" key="9">
    <source>
        <dbReference type="EMBL" id="OIJ11550.1"/>
    </source>
</evidence>
<reference evidence="9 10" key="1">
    <citation type="submission" date="2016-10" db="EMBL/GenBank/DDBJ databases">
        <title>Draft genome sequences of four alkaliphilic bacteria belonging to the Anaerobacillus genus.</title>
        <authorList>
            <person name="Bassil N.M."/>
            <person name="Lloyd J.R."/>
        </authorList>
    </citation>
    <scope>NUCLEOTIDE SEQUENCE [LARGE SCALE GENOMIC DNA]</scope>
    <source>
        <strain evidence="9 10">DSM 18345</strain>
    </source>
</reference>
<evidence type="ECO:0000313" key="10">
    <source>
        <dbReference type="Proteomes" id="UP000179524"/>
    </source>
</evidence>
<evidence type="ECO:0000256" key="4">
    <source>
        <dbReference type="ARBA" id="ARBA00020422"/>
    </source>
</evidence>
<dbReference type="PRINTS" id="PR00107">
    <property type="entry name" value="PHOSPHOCPHPR"/>
</dbReference>
<gene>
    <name evidence="9" type="ORF">BKP37_15560</name>
</gene>
<keyword evidence="6" id="KW-0813">Transport</keyword>
<evidence type="ECO:0000256" key="3">
    <source>
        <dbReference type="ARBA" id="ARBA00010736"/>
    </source>
</evidence>
<protein>
    <recommendedName>
        <fullName evidence="4">Phosphocarrier protein HPr</fullName>
    </recommendedName>
</protein>
<dbReference type="Pfam" id="PF00381">
    <property type="entry name" value="PTS-HPr"/>
    <property type="match status" value="1"/>
</dbReference>
<dbReference type="GO" id="GO:0009401">
    <property type="term" value="P:phosphoenolpyruvate-dependent sugar phosphotransferase system"/>
    <property type="evidence" value="ECO:0007669"/>
    <property type="project" value="UniProtKB-KW"/>
</dbReference>
<comment type="caution">
    <text evidence="9">The sequence shown here is derived from an EMBL/GenBank/DDBJ whole genome shotgun (WGS) entry which is preliminary data.</text>
</comment>